<comment type="caution">
    <text evidence="5">The sequence shown here is derived from an EMBL/GenBank/DDBJ whole genome shotgun (WGS) entry which is preliminary data.</text>
</comment>
<evidence type="ECO:0000256" key="2">
    <source>
        <dbReference type="ARBA" id="ARBA00022737"/>
    </source>
</evidence>
<dbReference type="InterPro" id="IPR052234">
    <property type="entry name" value="U5_snRNP_Component"/>
</dbReference>
<dbReference type="Proteomes" id="UP001383192">
    <property type="component" value="Unassembled WGS sequence"/>
</dbReference>
<dbReference type="CDD" id="cd00200">
    <property type="entry name" value="WD40"/>
    <property type="match status" value="1"/>
</dbReference>
<dbReference type="SMART" id="SM00320">
    <property type="entry name" value="WD40"/>
    <property type="match status" value="7"/>
</dbReference>
<evidence type="ECO:0000313" key="5">
    <source>
        <dbReference type="EMBL" id="KAK7046054.1"/>
    </source>
</evidence>
<evidence type="ECO:0000256" key="1">
    <source>
        <dbReference type="ARBA" id="ARBA00022574"/>
    </source>
</evidence>
<dbReference type="InterPro" id="IPR001680">
    <property type="entry name" value="WD40_rpt"/>
</dbReference>
<accession>A0AAW0D542</accession>
<dbReference type="PROSITE" id="PS50082">
    <property type="entry name" value="WD_REPEATS_2"/>
    <property type="match status" value="2"/>
</dbReference>
<feature type="repeat" description="WD" evidence="3">
    <location>
        <begin position="144"/>
        <end position="179"/>
    </location>
</feature>
<dbReference type="PROSITE" id="PS50294">
    <property type="entry name" value="WD_REPEATS_REGION"/>
    <property type="match status" value="1"/>
</dbReference>
<dbReference type="AlphaFoldDB" id="A0AAW0D542"/>
<name>A0AAW0D542_9AGAR</name>
<dbReference type="SUPFAM" id="SSF50978">
    <property type="entry name" value="WD40 repeat-like"/>
    <property type="match status" value="1"/>
</dbReference>
<feature type="compositionally biased region" description="Polar residues" evidence="4">
    <location>
        <begin position="20"/>
        <end position="33"/>
    </location>
</feature>
<proteinExistence type="predicted"/>
<dbReference type="EMBL" id="JAYKXP010000022">
    <property type="protein sequence ID" value="KAK7046054.1"/>
    <property type="molecule type" value="Genomic_DNA"/>
</dbReference>
<reference evidence="5 6" key="1">
    <citation type="submission" date="2024-01" db="EMBL/GenBank/DDBJ databases">
        <title>A draft genome for a cacao thread blight-causing isolate of Paramarasmius palmivorus.</title>
        <authorList>
            <person name="Baruah I.K."/>
            <person name="Bukari Y."/>
            <person name="Amoako-Attah I."/>
            <person name="Meinhardt L.W."/>
            <person name="Bailey B.A."/>
            <person name="Cohen S.P."/>
        </authorList>
    </citation>
    <scope>NUCLEOTIDE SEQUENCE [LARGE SCALE GENOMIC DNA]</scope>
    <source>
        <strain evidence="5 6">GH-12</strain>
    </source>
</reference>
<dbReference type="Gene3D" id="2.130.10.10">
    <property type="entry name" value="YVTN repeat-like/Quinoprotein amine dehydrogenase"/>
    <property type="match status" value="1"/>
</dbReference>
<organism evidence="5 6">
    <name type="scientific">Paramarasmius palmivorus</name>
    <dbReference type="NCBI Taxonomy" id="297713"/>
    <lineage>
        <taxon>Eukaryota</taxon>
        <taxon>Fungi</taxon>
        <taxon>Dikarya</taxon>
        <taxon>Basidiomycota</taxon>
        <taxon>Agaricomycotina</taxon>
        <taxon>Agaricomycetes</taxon>
        <taxon>Agaricomycetidae</taxon>
        <taxon>Agaricales</taxon>
        <taxon>Marasmiineae</taxon>
        <taxon>Marasmiaceae</taxon>
        <taxon>Paramarasmius</taxon>
    </lineage>
</organism>
<keyword evidence="1 3" id="KW-0853">WD repeat</keyword>
<dbReference type="GO" id="GO:0003723">
    <property type="term" value="F:RNA binding"/>
    <property type="evidence" value="ECO:0007669"/>
    <property type="project" value="TreeGrafter"/>
</dbReference>
<evidence type="ECO:0000313" key="6">
    <source>
        <dbReference type="Proteomes" id="UP001383192"/>
    </source>
</evidence>
<feature type="repeat" description="WD" evidence="3">
    <location>
        <begin position="58"/>
        <end position="89"/>
    </location>
</feature>
<dbReference type="InterPro" id="IPR036322">
    <property type="entry name" value="WD40_repeat_dom_sf"/>
</dbReference>
<dbReference type="GO" id="GO:0071013">
    <property type="term" value="C:catalytic step 2 spliceosome"/>
    <property type="evidence" value="ECO:0007669"/>
    <property type="project" value="TreeGrafter"/>
</dbReference>
<sequence length="384" mass="41006">MSKRPPSPSAGQLVKRQRSTPEPQNQIAISSSGKAGEKSLIRTVQRTSGLESPIVSLAGAHSGEILSTRFSPDGQSVAAASADRSVSLWRTYPPNTNYALLQNLHKAAITDLQWSLTEPLLYTVSADHTLIFTDLTSGGRVRKIRAHKEIINTLDRTLVGGGQELLATGSDDGTVKIWEGGSDGSKDSVGEIVVGCPVTAVKFSAAGDQIFVGALDNLIHVYDTRTYQEQYALSGHTDTPTSLALSPDGNYLLSPSLSSTTLIHDIRPFSSLPNRIHRSLYGAPAGFENTLIRGAWSKDDGGKRVAVGGADRMVCVWEVESGRVEYKLPGHKGTVTATDFHPNEPICTGISFILPPSVGSQKSMTVLTSSKDGTLILGEIEKKV</sequence>
<dbReference type="Pfam" id="PF00400">
    <property type="entry name" value="WD40"/>
    <property type="match status" value="6"/>
</dbReference>
<keyword evidence="6" id="KW-1185">Reference proteome</keyword>
<dbReference type="PANTHER" id="PTHR44006:SF1">
    <property type="entry name" value="U5 SMALL NUCLEAR RIBONUCLEOPROTEIN 40 KDA PROTEIN"/>
    <property type="match status" value="1"/>
</dbReference>
<evidence type="ECO:0000256" key="3">
    <source>
        <dbReference type="PROSITE-ProRule" id="PRU00221"/>
    </source>
</evidence>
<dbReference type="PANTHER" id="PTHR44006">
    <property type="entry name" value="U5 SMALL NUCLEAR RIBONUCLEOPROTEIN 40 KDA PROTEIN"/>
    <property type="match status" value="1"/>
</dbReference>
<gene>
    <name evidence="5" type="ORF">VNI00_007049</name>
</gene>
<dbReference type="InterPro" id="IPR015943">
    <property type="entry name" value="WD40/YVTN_repeat-like_dom_sf"/>
</dbReference>
<keyword evidence="2" id="KW-0677">Repeat</keyword>
<evidence type="ECO:0008006" key="7">
    <source>
        <dbReference type="Google" id="ProtNLM"/>
    </source>
</evidence>
<feature type="region of interest" description="Disordered" evidence="4">
    <location>
        <begin position="1"/>
        <end position="38"/>
    </location>
</feature>
<protein>
    <recommendedName>
        <fullName evidence="7">WD40 repeat-like protein</fullName>
    </recommendedName>
</protein>
<evidence type="ECO:0000256" key="4">
    <source>
        <dbReference type="SAM" id="MobiDB-lite"/>
    </source>
</evidence>